<evidence type="ECO:0000256" key="1">
    <source>
        <dbReference type="SAM" id="MobiDB-lite"/>
    </source>
</evidence>
<organism evidence="3 4">
    <name type="scientific">Heliobacterium chlorum</name>
    <dbReference type="NCBI Taxonomy" id="2698"/>
    <lineage>
        <taxon>Bacteria</taxon>
        <taxon>Bacillati</taxon>
        <taxon>Bacillota</taxon>
        <taxon>Clostridia</taxon>
        <taxon>Eubacteriales</taxon>
        <taxon>Heliobacteriaceae</taxon>
        <taxon>Heliobacterium</taxon>
    </lineage>
</organism>
<proteinExistence type="predicted"/>
<sequence length="332" mass="36011">MKKGRSDNSNITSEFELWRQAELALRQLPMEMQPPVGFASRVMERIDQEPLSSVNSPAHSISISAVRRWLPSVAVLLLTLGVGGGAYVAMDNSTSLVPAEKIAIHDPAYTAGQTETNHPSSPPPSNVLPNESTVNDHPPSTEKSNPNSSANQTTVTDRTTTTPPPSSTSSSSRVSGEKTGESQVTLLSKPMVINRTLLRYRVNALDASADKIKQTAQLFNGTFSSLGLQESEGIKVQNIIVKVSPERAKEFISTIQPGPLLENKNDSQDATNQYQDMLNQLNFLKGQMASTPSDQQAVVSSKIQSLERQLTVISQDSALQTIVIWLETESGQ</sequence>
<dbReference type="RefSeq" id="WP_188039608.1">
    <property type="nucleotide sequence ID" value="NZ_JACVHF010000006.1"/>
</dbReference>
<name>A0ABR7T3D5_HELCL</name>
<evidence type="ECO:0008006" key="5">
    <source>
        <dbReference type="Google" id="ProtNLM"/>
    </source>
</evidence>
<feature type="region of interest" description="Disordered" evidence="1">
    <location>
        <begin position="111"/>
        <end position="187"/>
    </location>
</feature>
<accession>A0ABR7T3D5</accession>
<reference evidence="3 4" key="1">
    <citation type="submission" date="2020-07" db="EMBL/GenBank/DDBJ databases">
        <title>Draft whole-genome sequence of Heliobacterium chlorum DSM 3682, type strain.</title>
        <authorList>
            <person name="Kyndt J.A."/>
            <person name="Meyer T.E."/>
            <person name="Imhoff J.F."/>
        </authorList>
    </citation>
    <scope>NUCLEOTIDE SEQUENCE [LARGE SCALE GENOMIC DNA]</scope>
    <source>
        <strain evidence="3 4">DSM 3682</strain>
    </source>
</reference>
<dbReference type="Proteomes" id="UP000617402">
    <property type="component" value="Unassembled WGS sequence"/>
</dbReference>
<evidence type="ECO:0000313" key="3">
    <source>
        <dbReference type="EMBL" id="MBC9784495.1"/>
    </source>
</evidence>
<comment type="caution">
    <text evidence="3">The sequence shown here is derived from an EMBL/GenBank/DDBJ whole genome shotgun (WGS) entry which is preliminary data.</text>
</comment>
<keyword evidence="2" id="KW-0812">Transmembrane</keyword>
<evidence type="ECO:0000313" key="4">
    <source>
        <dbReference type="Proteomes" id="UP000617402"/>
    </source>
</evidence>
<keyword evidence="2" id="KW-1133">Transmembrane helix</keyword>
<feature type="transmembrane region" description="Helical" evidence="2">
    <location>
        <begin position="69"/>
        <end position="90"/>
    </location>
</feature>
<feature type="compositionally biased region" description="Low complexity" evidence="1">
    <location>
        <begin position="153"/>
        <end position="174"/>
    </location>
</feature>
<gene>
    <name evidence="3" type="ORF">H1S01_08215</name>
</gene>
<feature type="compositionally biased region" description="Polar residues" evidence="1">
    <location>
        <begin position="141"/>
        <end position="152"/>
    </location>
</feature>
<dbReference type="EMBL" id="JACVHF010000006">
    <property type="protein sequence ID" value="MBC9784495.1"/>
    <property type="molecule type" value="Genomic_DNA"/>
</dbReference>
<keyword evidence="4" id="KW-1185">Reference proteome</keyword>
<keyword evidence="2" id="KW-0472">Membrane</keyword>
<protein>
    <recommendedName>
        <fullName evidence="5">DUF4349 domain-containing protein</fullName>
    </recommendedName>
</protein>
<evidence type="ECO:0000256" key="2">
    <source>
        <dbReference type="SAM" id="Phobius"/>
    </source>
</evidence>